<evidence type="ECO:0000313" key="8">
    <source>
        <dbReference type="EMBL" id="GAA5108367.1"/>
    </source>
</evidence>
<protein>
    <recommendedName>
        <fullName evidence="6">Molybdopterin molybdenumtransferase</fullName>
        <ecNumber evidence="6">2.10.1.1</ecNumber>
    </recommendedName>
</protein>
<dbReference type="InterPro" id="IPR036425">
    <property type="entry name" value="MoaB/Mog-like_dom_sf"/>
</dbReference>
<dbReference type="CDD" id="cd00887">
    <property type="entry name" value="MoeA"/>
    <property type="match status" value="1"/>
</dbReference>
<dbReference type="EC" id="2.10.1.1" evidence="6"/>
<dbReference type="PROSITE" id="PS01079">
    <property type="entry name" value="MOCF_BIOSYNTHESIS_2"/>
    <property type="match status" value="1"/>
</dbReference>
<dbReference type="InterPro" id="IPR005111">
    <property type="entry name" value="MoeA_C_domain_IV"/>
</dbReference>
<dbReference type="NCBIfam" id="TIGR00177">
    <property type="entry name" value="molyb_syn"/>
    <property type="match status" value="1"/>
</dbReference>
<keyword evidence="6" id="KW-0808">Transferase</keyword>
<evidence type="ECO:0000256" key="3">
    <source>
        <dbReference type="ARBA" id="ARBA00010763"/>
    </source>
</evidence>
<dbReference type="Pfam" id="PF00994">
    <property type="entry name" value="MoCF_biosynth"/>
    <property type="match status" value="1"/>
</dbReference>
<evidence type="ECO:0000256" key="4">
    <source>
        <dbReference type="ARBA" id="ARBA00023150"/>
    </source>
</evidence>
<comment type="pathway">
    <text evidence="2 6">Cofactor biosynthesis; molybdopterin biosynthesis.</text>
</comment>
<dbReference type="SUPFAM" id="SSF53218">
    <property type="entry name" value="Molybdenum cofactor biosynthesis proteins"/>
    <property type="match status" value="1"/>
</dbReference>
<dbReference type="InterPro" id="IPR038987">
    <property type="entry name" value="MoeA-like"/>
</dbReference>
<dbReference type="SUPFAM" id="SSF63867">
    <property type="entry name" value="MoeA C-terminal domain-like"/>
    <property type="match status" value="1"/>
</dbReference>
<dbReference type="NCBIfam" id="NF007960">
    <property type="entry name" value="PRK10680.1"/>
    <property type="match status" value="1"/>
</dbReference>
<dbReference type="EMBL" id="BAABHY010000001">
    <property type="protein sequence ID" value="GAA5108367.1"/>
    <property type="molecule type" value="Genomic_DNA"/>
</dbReference>
<evidence type="ECO:0000256" key="6">
    <source>
        <dbReference type="RuleBase" id="RU365090"/>
    </source>
</evidence>
<proteinExistence type="inferred from homology"/>
<evidence type="ECO:0000256" key="1">
    <source>
        <dbReference type="ARBA" id="ARBA00002901"/>
    </source>
</evidence>
<comment type="catalytic activity">
    <reaction evidence="5">
        <text>adenylyl-molybdopterin + molybdate = Mo-molybdopterin + AMP + H(+)</text>
        <dbReference type="Rhea" id="RHEA:35047"/>
        <dbReference type="ChEBI" id="CHEBI:15378"/>
        <dbReference type="ChEBI" id="CHEBI:36264"/>
        <dbReference type="ChEBI" id="CHEBI:62727"/>
        <dbReference type="ChEBI" id="CHEBI:71302"/>
        <dbReference type="ChEBI" id="CHEBI:456215"/>
        <dbReference type="EC" id="2.10.1.1"/>
    </reaction>
</comment>
<dbReference type="PANTHER" id="PTHR10192:SF5">
    <property type="entry name" value="GEPHYRIN"/>
    <property type="match status" value="1"/>
</dbReference>
<dbReference type="InterPro" id="IPR001453">
    <property type="entry name" value="MoaB/Mog_dom"/>
</dbReference>
<dbReference type="InterPro" id="IPR036688">
    <property type="entry name" value="MoeA_C_domain_IV_sf"/>
</dbReference>
<dbReference type="Pfam" id="PF03454">
    <property type="entry name" value="MoeA_C"/>
    <property type="match status" value="1"/>
</dbReference>
<dbReference type="SUPFAM" id="SSF63882">
    <property type="entry name" value="MoeA N-terminal region -like"/>
    <property type="match status" value="1"/>
</dbReference>
<dbReference type="PANTHER" id="PTHR10192">
    <property type="entry name" value="MOLYBDOPTERIN BIOSYNTHESIS PROTEIN"/>
    <property type="match status" value="1"/>
</dbReference>
<dbReference type="Gene3D" id="3.40.980.10">
    <property type="entry name" value="MoaB/Mog-like domain"/>
    <property type="match status" value="1"/>
</dbReference>
<dbReference type="Pfam" id="PF03453">
    <property type="entry name" value="MoeA_N"/>
    <property type="match status" value="1"/>
</dbReference>
<reference evidence="9" key="1">
    <citation type="journal article" date="2019" name="Int. J. Syst. Evol. Microbiol.">
        <title>The Global Catalogue of Microorganisms (GCM) 10K type strain sequencing project: providing services to taxonomists for standard genome sequencing and annotation.</title>
        <authorList>
            <consortium name="The Broad Institute Genomics Platform"/>
            <consortium name="The Broad Institute Genome Sequencing Center for Infectious Disease"/>
            <person name="Wu L."/>
            <person name="Ma J."/>
        </authorList>
    </citation>
    <scope>NUCLEOTIDE SEQUENCE [LARGE SCALE GENOMIC DNA]</scope>
    <source>
        <strain evidence="9">JCM 18050</strain>
    </source>
</reference>
<keyword evidence="6" id="KW-0500">Molybdenum</keyword>
<feature type="domain" description="MoaB/Mog" evidence="7">
    <location>
        <begin position="183"/>
        <end position="321"/>
    </location>
</feature>
<evidence type="ECO:0000313" key="9">
    <source>
        <dbReference type="Proteomes" id="UP001500171"/>
    </source>
</evidence>
<comment type="similarity">
    <text evidence="3 6">Belongs to the MoeA family.</text>
</comment>
<dbReference type="SMART" id="SM00852">
    <property type="entry name" value="MoCF_biosynth"/>
    <property type="match status" value="1"/>
</dbReference>
<dbReference type="Gene3D" id="2.40.340.10">
    <property type="entry name" value="MoeA, C-terminal, domain IV"/>
    <property type="match status" value="1"/>
</dbReference>
<evidence type="ECO:0000256" key="5">
    <source>
        <dbReference type="ARBA" id="ARBA00047317"/>
    </source>
</evidence>
<name>A0ABP9N7E6_9GAMM</name>
<dbReference type="RefSeq" id="WP_345489570.1">
    <property type="nucleotide sequence ID" value="NZ_BAABHY010000001.1"/>
</dbReference>
<dbReference type="NCBIfam" id="NF045515">
    <property type="entry name" value="Glp_gephyrin"/>
    <property type="match status" value="1"/>
</dbReference>
<dbReference type="Proteomes" id="UP001500171">
    <property type="component" value="Unassembled WGS sequence"/>
</dbReference>
<organism evidence="8 9">
    <name type="scientific">Orbus sasakiae</name>
    <dbReference type="NCBI Taxonomy" id="1078475"/>
    <lineage>
        <taxon>Bacteria</taxon>
        <taxon>Pseudomonadati</taxon>
        <taxon>Pseudomonadota</taxon>
        <taxon>Gammaproteobacteria</taxon>
        <taxon>Orbales</taxon>
        <taxon>Orbaceae</taxon>
        <taxon>Orbus</taxon>
    </lineage>
</organism>
<keyword evidence="4 6" id="KW-0501">Molybdenum cofactor biosynthesis</keyword>
<dbReference type="InterPro" id="IPR008284">
    <property type="entry name" value="MoCF_biosynth_CS"/>
</dbReference>
<dbReference type="Gene3D" id="3.90.105.10">
    <property type="entry name" value="Molybdopterin biosynthesis moea protein, domain 2"/>
    <property type="match status" value="1"/>
</dbReference>
<keyword evidence="9" id="KW-1185">Reference proteome</keyword>
<dbReference type="InterPro" id="IPR036135">
    <property type="entry name" value="MoeA_linker/N_sf"/>
</dbReference>
<keyword evidence="6" id="KW-0460">Magnesium</keyword>
<evidence type="ECO:0000256" key="2">
    <source>
        <dbReference type="ARBA" id="ARBA00005046"/>
    </source>
</evidence>
<comment type="cofactor">
    <cofactor evidence="6">
        <name>Mg(2+)</name>
        <dbReference type="ChEBI" id="CHEBI:18420"/>
    </cofactor>
</comment>
<dbReference type="Gene3D" id="2.170.190.11">
    <property type="entry name" value="Molybdopterin biosynthesis moea protein, domain 3"/>
    <property type="match status" value="1"/>
</dbReference>
<gene>
    <name evidence="8" type="primary">moeA</name>
    <name evidence="8" type="ORF">GCM10023211_10580</name>
</gene>
<evidence type="ECO:0000259" key="7">
    <source>
        <dbReference type="SMART" id="SM00852"/>
    </source>
</evidence>
<keyword evidence="6" id="KW-0479">Metal-binding</keyword>
<comment type="function">
    <text evidence="1 6">Catalyzes the insertion of molybdate into adenylated molybdopterin with the concomitant release of AMP.</text>
</comment>
<sequence>MAKAPLLEFSAARDQILQHAKHHTIPNSESVNLHLALNRIVAKPIMSPINVPSFDNSAMDGYVIREKDVKENTTLPIAGSIFAGHNGDIQWPKNTCLRIMTGAPVPNDAYAVIMQEDVKIADQQMSFDGHNVKAGQNIRRIGENITINTEIFSTGEKLTIPKLSTLAALGLNEVCVFKALKVAIFSTGDELTPIGEPLLSANSIYDSNRYTINLMLNALGCEVIDLGIIKDDLLSITQTLKQAADLADIVITSGGVSVGDADYTKKALEQIGEINFWKIAMKPGKPFAFGKIGHAFFCGLPGNPVSSLITFYQLVRPLILALYQQHTPSQQFTLKTISHLKKSIGRIDFQRGYLHRDHDGQLVVSSTGDQGSHITSSFNHANCFIILEKDRDNVKAGEYVTVEPFDSCLL</sequence>
<comment type="caution">
    <text evidence="8">The sequence shown here is derived from an EMBL/GenBank/DDBJ whole genome shotgun (WGS) entry which is preliminary data.</text>
</comment>
<dbReference type="InterPro" id="IPR005110">
    <property type="entry name" value="MoeA_linker/N"/>
</dbReference>
<accession>A0ABP9N7E6</accession>